<dbReference type="SMART" id="SM00304">
    <property type="entry name" value="HAMP"/>
    <property type="match status" value="1"/>
</dbReference>
<keyword evidence="16" id="KW-1185">Reference proteome</keyword>
<dbReference type="GO" id="GO:0016301">
    <property type="term" value="F:kinase activity"/>
    <property type="evidence" value="ECO:0007669"/>
    <property type="project" value="UniProtKB-KW"/>
</dbReference>
<evidence type="ECO:0000259" key="13">
    <source>
        <dbReference type="PROSITE" id="PS50109"/>
    </source>
</evidence>
<evidence type="ECO:0000313" key="15">
    <source>
        <dbReference type="EMBL" id="MEB3100707.1"/>
    </source>
</evidence>
<proteinExistence type="predicted"/>
<evidence type="ECO:0000256" key="12">
    <source>
        <dbReference type="SAM" id="Phobius"/>
    </source>
</evidence>
<dbReference type="CDD" id="cd06225">
    <property type="entry name" value="HAMP"/>
    <property type="match status" value="1"/>
</dbReference>
<evidence type="ECO:0000256" key="5">
    <source>
        <dbReference type="ARBA" id="ARBA00022553"/>
    </source>
</evidence>
<protein>
    <recommendedName>
        <fullName evidence="3">histidine kinase</fullName>
        <ecNumber evidence="3">2.7.13.3</ecNumber>
    </recommendedName>
</protein>
<gene>
    <name evidence="15" type="ORF">VF724_03435</name>
</gene>
<dbReference type="EMBL" id="JAYJLD010000003">
    <property type="protein sequence ID" value="MEB3100707.1"/>
    <property type="molecule type" value="Genomic_DNA"/>
</dbReference>
<evidence type="ECO:0000313" key="16">
    <source>
        <dbReference type="Proteomes" id="UP001310386"/>
    </source>
</evidence>
<evidence type="ECO:0000256" key="8">
    <source>
        <dbReference type="ARBA" id="ARBA00022777"/>
    </source>
</evidence>
<dbReference type="PROSITE" id="PS50885">
    <property type="entry name" value="HAMP"/>
    <property type="match status" value="1"/>
</dbReference>
<keyword evidence="12" id="KW-0812">Transmembrane</keyword>
<keyword evidence="6" id="KW-0808">Transferase</keyword>
<evidence type="ECO:0000256" key="9">
    <source>
        <dbReference type="ARBA" id="ARBA00022840"/>
    </source>
</evidence>
<dbReference type="CDD" id="cd00075">
    <property type="entry name" value="HATPase"/>
    <property type="match status" value="1"/>
</dbReference>
<keyword evidence="4" id="KW-1003">Cell membrane</keyword>
<keyword evidence="8 15" id="KW-0418">Kinase</keyword>
<comment type="catalytic activity">
    <reaction evidence="1">
        <text>ATP + protein L-histidine = ADP + protein N-phospho-L-histidine.</text>
        <dbReference type="EC" id="2.7.13.3"/>
    </reaction>
</comment>
<dbReference type="InterPro" id="IPR005467">
    <property type="entry name" value="His_kinase_dom"/>
</dbReference>
<dbReference type="SUPFAM" id="SSF55874">
    <property type="entry name" value="ATPase domain of HSP90 chaperone/DNA topoisomerase II/histidine kinase"/>
    <property type="match status" value="1"/>
</dbReference>
<organism evidence="15 16">
    <name type="scientific">Ferviditalea candida</name>
    <dbReference type="NCBI Taxonomy" id="3108399"/>
    <lineage>
        <taxon>Bacteria</taxon>
        <taxon>Bacillati</taxon>
        <taxon>Bacillota</taxon>
        <taxon>Bacilli</taxon>
        <taxon>Bacillales</taxon>
        <taxon>Paenibacillaceae</taxon>
        <taxon>Ferviditalea</taxon>
    </lineage>
</organism>
<dbReference type="PRINTS" id="PR00344">
    <property type="entry name" value="BCTRLSENSOR"/>
</dbReference>
<name>A0ABU5ZDW6_9BACL</name>
<keyword evidence="11 12" id="KW-0472">Membrane</keyword>
<dbReference type="InterPro" id="IPR004358">
    <property type="entry name" value="Sig_transdc_His_kin-like_C"/>
</dbReference>
<dbReference type="Gene3D" id="1.10.287.130">
    <property type="match status" value="1"/>
</dbReference>
<dbReference type="PROSITE" id="PS50109">
    <property type="entry name" value="HIS_KIN"/>
    <property type="match status" value="1"/>
</dbReference>
<dbReference type="EC" id="2.7.13.3" evidence="3"/>
<feature type="domain" description="HAMP" evidence="14">
    <location>
        <begin position="183"/>
        <end position="235"/>
    </location>
</feature>
<accession>A0ABU5ZDW6</accession>
<dbReference type="InterPro" id="IPR003660">
    <property type="entry name" value="HAMP_dom"/>
</dbReference>
<evidence type="ECO:0000256" key="1">
    <source>
        <dbReference type="ARBA" id="ARBA00000085"/>
    </source>
</evidence>
<dbReference type="InterPro" id="IPR036890">
    <property type="entry name" value="HATPase_C_sf"/>
</dbReference>
<dbReference type="RefSeq" id="WP_371752820.1">
    <property type="nucleotide sequence ID" value="NZ_JAYJLD010000003.1"/>
</dbReference>
<dbReference type="InterPro" id="IPR050351">
    <property type="entry name" value="BphY/WalK/GraS-like"/>
</dbReference>
<evidence type="ECO:0000256" key="11">
    <source>
        <dbReference type="ARBA" id="ARBA00023136"/>
    </source>
</evidence>
<comment type="subcellular location">
    <subcellularLocation>
        <location evidence="2">Cell membrane</location>
        <topology evidence="2">Multi-pass membrane protein</topology>
    </subcellularLocation>
</comment>
<evidence type="ECO:0000256" key="10">
    <source>
        <dbReference type="ARBA" id="ARBA00023012"/>
    </source>
</evidence>
<evidence type="ECO:0000256" key="4">
    <source>
        <dbReference type="ARBA" id="ARBA00022475"/>
    </source>
</evidence>
<evidence type="ECO:0000256" key="2">
    <source>
        <dbReference type="ARBA" id="ARBA00004651"/>
    </source>
</evidence>
<dbReference type="Pfam" id="PF00512">
    <property type="entry name" value="HisKA"/>
    <property type="match status" value="1"/>
</dbReference>
<dbReference type="SMART" id="SM00388">
    <property type="entry name" value="HisKA"/>
    <property type="match status" value="1"/>
</dbReference>
<dbReference type="SUPFAM" id="SSF47384">
    <property type="entry name" value="Homodimeric domain of signal transducing histidine kinase"/>
    <property type="match status" value="1"/>
</dbReference>
<dbReference type="Pfam" id="PF02518">
    <property type="entry name" value="HATPase_c"/>
    <property type="match status" value="1"/>
</dbReference>
<evidence type="ECO:0000259" key="14">
    <source>
        <dbReference type="PROSITE" id="PS50885"/>
    </source>
</evidence>
<dbReference type="Pfam" id="PF00672">
    <property type="entry name" value="HAMP"/>
    <property type="match status" value="1"/>
</dbReference>
<sequence>MKLRHQLWLAYSLLFAVVCIVSYSYITHSYEERVWNGQRNLAVSQGLTILDQIKGSYPKFPERTAGYLAYYSKRLDMRMFIADNERKVKLDSFRQIPINTVLSLKVFDEPSLPASRYQHTDLFGYVQYTLMQLQEGSPGAGYLLMIKEVNDLYGSIRSFQRLVGGILLAAVILFLFFSYLIASWFTRPMKEIIERMNRISSQNRKFEMKYGRRDEFRELIAAISAMVKQLNWYELRQRQFLSTSSHELKTPVATMQLILENLPHVRGDERMHREFLEDLAGQVGKMKRIVDDLLNVNRTVDMPLSLRPLSSGEIRRHIEEHFSLAASSKRIELQFIMEEMSLPADSEMFLRGADNLISNAIRYSPPDTVVTVRLERLGPDSAEFAVCDQGIGIREEDLPFVFEPFFRSKEGKRWEEQGSGLGLAIVKQMADKHGAEIIADSTPGQGTCMRLVFRNKIVTS</sequence>
<keyword evidence="9" id="KW-0067">ATP-binding</keyword>
<feature type="transmembrane region" description="Helical" evidence="12">
    <location>
        <begin position="162"/>
        <end position="186"/>
    </location>
</feature>
<dbReference type="Gene3D" id="6.10.340.10">
    <property type="match status" value="1"/>
</dbReference>
<dbReference type="CDD" id="cd00082">
    <property type="entry name" value="HisKA"/>
    <property type="match status" value="1"/>
</dbReference>
<reference evidence="15" key="1">
    <citation type="submission" date="2023-12" db="EMBL/GenBank/DDBJ databases">
        <title>Fervidustalea candida gen. nov., sp. nov., a novel member of the family Paenibacillaceae isolated from a geothermal area.</title>
        <authorList>
            <person name="Li W.-J."/>
            <person name="Jiao J.-Y."/>
            <person name="Chen Y."/>
        </authorList>
    </citation>
    <scope>NUCLEOTIDE SEQUENCE</scope>
    <source>
        <strain evidence="15">SYSU GA230002</strain>
    </source>
</reference>
<keyword evidence="5" id="KW-0597">Phosphoprotein</keyword>
<dbReference type="SUPFAM" id="SSF158472">
    <property type="entry name" value="HAMP domain-like"/>
    <property type="match status" value="1"/>
</dbReference>
<feature type="transmembrane region" description="Helical" evidence="12">
    <location>
        <begin position="7"/>
        <end position="26"/>
    </location>
</feature>
<keyword evidence="12" id="KW-1133">Transmembrane helix</keyword>
<comment type="caution">
    <text evidence="15">The sequence shown here is derived from an EMBL/GenBank/DDBJ whole genome shotgun (WGS) entry which is preliminary data.</text>
</comment>
<evidence type="ECO:0000256" key="6">
    <source>
        <dbReference type="ARBA" id="ARBA00022679"/>
    </source>
</evidence>
<dbReference type="PANTHER" id="PTHR45453:SF1">
    <property type="entry name" value="PHOSPHATE REGULON SENSOR PROTEIN PHOR"/>
    <property type="match status" value="1"/>
</dbReference>
<keyword evidence="7" id="KW-0547">Nucleotide-binding</keyword>
<dbReference type="PANTHER" id="PTHR45453">
    <property type="entry name" value="PHOSPHATE REGULON SENSOR PROTEIN PHOR"/>
    <property type="match status" value="1"/>
</dbReference>
<keyword evidence="10" id="KW-0902">Two-component regulatory system</keyword>
<dbReference type="InterPro" id="IPR003661">
    <property type="entry name" value="HisK_dim/P_dom"/>
</dbReference>
<evidence type="ECO:0000256" key="7">
    <source>
        <dbReference type="ARBA" id="ARBA00022741"/>
    </source>
</evidence>
<dbReference type="InterPro" id="IPR036097">
    <property type="entry name" value="HisK_dim/P_sf"/>
</dbReference>
<dbReference type="Gene3D" id="3.30.565.10">
    <property type="entry name" value="Histidine kinase-like ATPase, C-terminal domain"/>
    <property type="match status" value="1"/>
</dbReference>
<dbReference type="InterPro" id="IPR003594">
    <property type="entry name" value="HATPase_dom"/>
</dbReference>
<evidence type="ECO:0000256" key="3">
    <source>
        <dbReference type="ARBA" id="ARBA00012438"/>
    </source>
</evidence>
<dbReference type="SMART" id="SM00387">
    <property type="entry name" value="HATPase_c"/>
    <property type="match status" value="1"/>
</dbReference>
<feature type="domain" description="Histidine kinase" evidence="13">
    <location>
        <begin position="243"/>
        <end position="457"/>
    </location>
</feature>
<dbReference type="Proteomes" id="UP001310386">
    <property type="component" value="Unassembled WGS sequence"/>
</dbReference>